<dbReference type="Pfam" id="PF00528">
    <property type="entry name" value="BPD_transp_1"/>
    <property type="match status" value="1"/>
</dbReference>
<sequence length="307" mass="34346">MTENGIRPKPEEAMEKRTTFSKWSVGILFAVPQLLLIFTFFYWPAGQAIYWSLTLQQPWGGGNIWVGLDNFKAILASADYWNSVTISIIFAAISTAISMGVALILAALTDRQLRGSKFYSVVLIWPYGVAAPASAMAFRFILAPEAGFMSVVNHYWPGFWDPGLNGNAAMASIIAAYSWKYIGYSFIFFLAAFQAIPRSLIEAAAMDGSSVLRRLWDIQFPLITPTIFFLLVINITESFQDSYGIVDIMTSGGPHNATNLMVYKIVFDGFRGLDYSGAAAQSIILMLLIIVLTIFQFRFIERRVHYR</sequence>
<proteinExistence type="inferred from homology"/>
<evidence type="ECO:0000256" key="9">
    <source>
        <dbReference type="ARBA" id="ARBA00023136"/>
    </source>
</evidence>
<keyword evidence="7 12" id="KW-0812">Transmembrane</keyword>
<comment type="subunit">
    <text evidence="3">The complex is composed of two ATP-binding proteins (UgpC), two transmembrane proteins (UgpA and UgpE) and a solute-binding protein (UgpB).</text>
</comment>
<evidence type="ECO:0000256" key="11">
    <source>
        <dbReference type="ARBA" id="ARBA00040780"/>
    </source>
</evidence>
<keyword evidence="4 12" id="KW-0813">Transport</keyword>
<evidence type="ECO:0000256" key="7">
    <source>
        <dbReference type="ARBA" id="ARBA00022692"/>
    </source>
</evidence>
<dbReference type="EMBL" id="BAYX01000028">
    <property type="protein sequence ID" value="GAJ96940.1"/>
    <property type="molecule type" value="Genomic_DNA"/>
</dbReference>
<feature type="domain" description="ABC transmembrane type-1" evidence="13">
    <location>
        <begin position="80"/>
        <end position="296"/>
    </location>
</feature>
<dbReference type="Gene3D" id="1.10.3720.10">
    <property type="entry name" value="MetI-like"/>
    <property type="match status" value="1"/>
</dbReference>
<feature type="transmembrane region" description="Helical" evidence="12">
    <location>
        <begin position="214"/>
        <end position="233"/>
    </location>
</feature>
<comment type="caution">
    <text evidence="14">The sequence shown here is derived from an EMBL/GenBank/DDBJ whole genome shotgun (WGS) entry which is preliminary data.</text>
</comment>
<evidence type="ECO:0000256" key="8">
    <source>
        <dbReference type="ARBA" id="ARBA00022989"/>
    </source>
</evidence>
<comment type="subcellular location">
    <subcellularLocation>
        <location evidence="1">Cell inner membrane</location>
        <topology evidence="1">Multi-pass membrane protein</topology>
    </subcellularLocation>
    <subcellularLocation>
        <location evidence="12">Cell membrane</location>
        <topology evidence="12">Multi-pass membrane protein</topology>
    </subcellularLocation>
</comment>
<dbReference type="InterPro" id="IPR035906">
    <property type="entry name" value="MetI-like_sf"/>
</dbReference>
<organism evidence="14 15">
    <name type="scientific">Rhizobium rhizogenes NBRC 13257</name>
    <dbReference type="NCBI Taxonomy" id="1220581"/>
    <lineage>
        <taxon>Bacteria</taxon>
        <taxon>Pseudomonadati</taxon>
        <taxon>Pseudomonadota</taxon>
        <taxon>Alphaproteobacteria</taxon>
        <taxon>Hyphomicrobiales</taxon>
        <taxon>Rhizobiaceae</taxon>
        <taxon>Rhizobium/Agrobacterium group</taxon>
        <taxon>Rhizobium</taxon>
    </lineage>
</organism>
<evidence type="ECO:0000313" key="15">
    <source>
        <dbReference type="Proteomes" id="UP000026941"/>
    </source>
</evidence>
<protein>
    <recommendedName>
        <fullName evidence="11">sn-glycerol-3-phosphate transport system permease protein UgpA</fullName>
    </recommendedName>
</protein>
<keyword evidence="9 12" id="KW-0472">Membrane</keyword>
<comment type="similarity">
    <text evidence="2 12">Belongs to the binding-protein-dependent transport system permease family.</text>
</comment>
<keyword evidence="8 12" id="KW-1133">Transmembrane helix</keyword>
<feature type="transmembrane region" description="Helical" evidence="12">
    <location>
        <begin position="278"/>
        <end position="300"/>
    </location>
</feature>
<dbReference type="PANTHER" id="PTHR43227">
    <property type="entry name" value="BLL4140 PROTEIN"/>
    <property type="match status" value="1"/>
</dbReference>
<dbReference type="InterPro" id="IPR000515">
    <property type="entry name" value="MetI-like"/>
</dbReference>
<feature type="transmembrane region" description="Helical" evidence="12">
    <location>
        <begin position="80"/>
        <end position="106"/>
    </location>
</feature>
<keyword evidence="6" id="KW-0997">Cell inner membrane</keyword>
<feature type="transmembrane region" description="Helical" evidence="12">
    <location>
        <begin position="118"/>
        <end position="142"/>
    </location>
</feature>
<dbReference type="PROSITE" id="PS50928">
    <property type="entry name" value="ABC_TM1"/>
    <property type="match status" value="1"/>
</dbReference>
<name>A0AA87U8I7_RHIRH</name>
<evidence type="ECO:0000259" key="13">
    <source>
        <dbReference type="PROSITE" id="PS50928"/>
    </source>
</evidence>
<evidence type="ECO:0000256" key="12">
    <source>
        <dbReference type="RuleBase" id="RU363032"/>
    </source>
</evidence>
<comment type="function">
    <text evidence="10">Part of the ABC transporter complex UgpBAEC involved in sn-glycerol-3-phosphate (G3P) import. Probably responsible for the translocation of the substrate across the membrane.</text>
</comment>
<dbReference type="Proteomes" id="UP000026941">
    <property type="component" value="Unassembled WGS sequence"/>
</dbReference>
<evidence type="ECO:0000256" key="10">
    <source>
        <dbReference type="ARBA" id="ARBA00037054"/>
    </source>
</evidence>
<dbReference type="AlphaFoldDB" id="A0AA87U8I7"/>
<evidence type="ECO:0000256" key="5">
    <source>
        <dbReference type="ARBA" id="ARBA00022475"/>
    </source>
</evidence>
<evidence type="ECO:0000256" key="2">
    <source>
        <dbReference type="ARBA" id="ARBA00009306"/>
    </source>
</evidence>
<reference evidence="14 15" key="1">
    <citation type="submission" date="2014-05" db="EMBL/GenBank/DDBJ databases">
        <title>Whole genome shotgun sequence of Rhizobium rhizogenes NBRC 13257.</title>
        <authorList>
            <person name="Katano-Makiyama Y."/>
            <person name="Hosoyama A."/>
            <person name="Hashimoto M."/>
            <person name="Hosoyama Y."/>
            <person name="Noguchi M."/>
            <person name="Tsuchikane K."/>
            <person name="Kimura A."/>
            <person name="Ohji S."/>
            <person name="Ichikawa N."/>
            <person name="Yamazoe A."/>
            <person name="Fujita N."/>
        </authorList>
    </citation>
    <scope>NUCLEOTIDE SEQUENCE [LARGE SCALE GENOMIC DNA]</scope>
    <source>
        <strain evidence="14 15">NBRC 13257</strain>
    </source>
</reference>
<feature type="transmembrane region" description="Helical" evidence="12">
    <location>
        <begin position="20"/>
        <end position="43"/>
    </location>
</feature>
<dbReference type="InterPro" id="IPR050809">
    <property type="entry name" value="UgpAE/MalFG_permease"/>
</dbReference>
<evidence type="ECO:0000256" key="6">
    <source>
        <dbReference type="ARBA" id="ARBA00022519"/>
    </source>
</evidence>
<dbReference type="CDD" id="cd06261">
    <property type="entry name" value="TM_PBP2"/>
    <property type="match status" value="1"/>
</dbReference>
<evidence type="ECO:0000313" key="14">
    <source>
        <dbReference type="EMBL" id="GAJ96940.1"/>
    </source>
</evidence>
<keyword evidence="5" id="KW-1003">Cell membrane</keyword>
<evidence type="ECO:0000256" key="1">
    <source>
        <dbReference type="ARBA" id="ARBA00004429"/>
    </source>
</evidence>
<dbReference type="GO" id="GO:0055085">
    <property type="term" value="P:transmembrane transport"/>
    <property type="evidence" value="ECO:0007669"/>
    <property type="project" value="InterPro"/>
</dbReference>
<dbReference type="SUPFAM" id="SSF161098">
    <property type="entry name" value="MetI-like"/>
    <property type="match status" value="1"/>
</dbReference>
<gene>
    <name evidence="14" type="primary">ugpA</name>
    <name evidence="14" type="ORF">RRH01S_28_00150</name>
</gene>
<evidence type="ECO:0000256" key="4">
    <source>
        <dbReference type="ARBA" id="ARBA00022448"/>
    </source>
</evidence>
<accession>A0AA87U8I7</accession>
<dbReference type="GO" id="GO:0005886">
    <property type="term" value="C:plasma membrane"/>
    <property type="evidence" value="ECO:0007669"/>
    <property type="project" value="UniProtKB-SubCell"/>
</dbReference>
<feature type="transmembrane region" description="Helical" evidence="12">
    <location>
        <begin position="168"/>
        <end position="193"/>
    </location>
</feature>
<dbReference type="PANTHER" id="PTHR43227:SF9">
    <property type="entry name" value="SN-GLYCEROL-3-PHOSPHATE TRANSPORT SYSTEM PERMEASE PROTEIN UGPA"/>
    <property type="match status" value="1"/>
</dbReference>
<evidence type="ECO:0000256" key="3">
    <source>
        <dbReference type="ARBA" id="ARBA00011557"/>
    </source>
</evidence>